<feature type="compositionally biased region" description="Low complexity" evidence="1">
    <location>
        <begin position="270"/>
        <end position="281"/>
    </location>
</feature>
<feature type="non-terminal residue" evidence="2">
    <location>
        <position position="334"/>
    </location>
</feature>
<reference evidence="2" key="1">
    <citation type="journal article" date="2021" name="Sci. Adv.">
        <title>The American lobster genome reveals insights on longevity, neural, and immune adaptations.</title>
        <authorList>
            <person name="Polinski J.M."/>
            <person name="Zimin A.V."/>
            <person name="Clark K.F."/>
            <person name="Kohn A.B."/>
            <person name="Sadowski N."/>
            <person name="Timp W."/>
            <person name="Ptitsyn A."/>
            <person name="Khanna P."/>
            <person name="Romanova D.Y."/>
            <person name="Williams P."/>
            <person name="Greenwood S.J."/>
            <person name="Moroz L.L."/>
            <person name="Walt D.R."/>
            <person name="Bodnar A.G."/>
        </authorList>
    </citation>
    <scope>NUCLEOTIDE SEQUENCE</scope>
    <source>
        <strain evidence="2">GMGI-L3</strain>
    </source>
</reference>
<dbReference type="AlphaFoldDB" id="A0A8J5N2Q0"/>
<comment type="caution">
    <text evidence="2">The sequence shown here is derived from an EMBL/GenBank/DDBJ whole genome shotgun (WGS) entry which is preliminary data.</text>
</comment>
<gene>
    <name evidence="2" type="ORF">Hamer_G001063</name>
</gene>
<dbReference type="EMBL" id="JAHLQT010011632">
    <property type="protein sequence ID" value="KAG7172070.1"/>
    <property type="molecule type" value="Genomic_DNA"/>
</dbReference>
<feature type="compositionally biased region" description="Polar residues" evidence="1">
    <location>
        <begin position="116"/>
        <end position="125"/>
    </location>
</feature>
<dbReference type="Proteomes" id="UP000747542">
    <property type="component" value="Unassembled WGS sequence"/>
</dbReference>
<evidence type="ECO:0000313" key="3">
    <source>
        <dbReference type="Proteomes" id="UP000747542"/>
    </source>
</evidence>
<accession>A0A8J5N2Q0</accession>
<evidence type="ECO:0000313" key="2">
    <source>
        <dbReference type="EMBL" id="KAG7172070.1"/>
    </source>
</evidence>
<sequence>MSDQKLQETWTSFAQTEPGNVVERQSHLDDFLGLLLSSSKEEIPLSNLLHFSDVGSVVSLLGGQFLADIEHICLGSVSYDSDASSSATSRSVESIISDASQVSDGSRGCRPRVTKRPSTGRSHSFKASLSLSQAFQDSDNDKCFSELLPVNLDQAKEQTQRTGGEGLECTKTERLKSSNTVQAETNKQEELESIRIGDGGQCESESLGNETVHTPQDIYNQNSCFKNGESAVDISNESSILKPESTLVSHEADNTATQGIAESSSAVPKSSLHSNANVSSSPIVNDPAPAASTTGTGQDLGQGNEAQNAIFLKHYLLHGCGAKILIALDQLGVA</sequence>
<organism evidence="2 3">
    <name type="scientific">Homarus americanus</name>
    <name type="common">American lobster</name>
    <dbReference type="NCBI Taxonomy" id="6706"/>
    <lineage>
        <taxon>Eukaryota</taxon>
        <taxon>Metazoa</taxon>
        <taxon>Ecdysozoa</taxon>
        <taxon>Arthropoda</taxon>
        <taxon>Crustacea</taxon>
        <taxon>Multicrustacea</taxon>
        <taxon>Malacostraca</taxon>
        <taxon>Eumalacostraca</taxon>
        <taxon>Eucarida</taxon>
        <taxon>Decapoda</taxon>
        <taxon>Pleocyemata</taxon>
        <taxon>Astacidea</taxon>
        <taxon>Nephropoidea</taxon>
        <taxon>Nephropidae</taxon>
        <taxon>Homarus</taxon>
    </lineage>
</organism>
<feature type="compositionally biased region" description="Polar residues" evidence="1">
    <location>
        <begin position="291"/>
        <end position="300"/>
    </location>
</feature>
<protein>
    <submittedName>
        <fullName evidence="2">Uncharacterized protein</fullName>
    </submittedName>
</protein>
<name>A0A8J5N2Q0_HOMAM</name>
<proteinExistence type="predicted"/>
<keyword evidence="3" id="KW-1185">Reference proteome</keyword>
<feature type="region of interest" description="Disordered" evidence="1">
    <location>
        <begin position="260"/>
        <end position="300"/>
    </location>
</feature>
<evidence type="ECO:0000256" key="1">
    <source>
        <dbReference type="SAM" id="MobiDB-lite"/>
    </source>
</evidence>
<feature type="region of interest" description="Disordered" evidence="1">
    <location>
        <begin position="98"/>
        <end position="125"/>
    </location>
</feature>